<keyword evidence="2" id="KW-1185">Reference proteome</keyword>
<name>W3VHT0_MOEAP</name>
<dbReference type="Proteomes" id="UP000019462">
    <property type="component" value="Unassembled WGS sequence"/>
</dbReference>
<accession>W3VHT0</accession>
<dbReference type="HOGENOM" id="CLU_2347606_0_0_1"/>
<gene>
    <name evidence="1" type="ORF">PaG_05079</name>
</gene>
<organism evidence="1 2">
    <name type="scientific">Moesziomyces aphidis</name>
    <name type="common">Pseudozyma aphidis</name>
    <dbReference type="NCBI Taxonomy" id="84754"/>
    <lineage>
        <taxon>Eukaryota</taxon>
        <taxon>Fungi</taxon>
        <taxon>Dikarya</taxon>
        <taxon>Basidiomycota</taxon>
        <taxon>Ustilaginomycotina</taxon>
        <taxon>Ustilaginomycetes</taxon>
        <taxon>Ustilaginales</taxon>
        <taxon>Ustilaginaceae</taxon>
        <taxon>Moesziomyces</taxon>
    </lineage>
</organism>
<reference evidence="1 2" key="1">
    <citation type="journal article" date="2014" name="Genome Announc.">
        <title>Genome sequence of the basidiomycetous fungus Pseudozyma aphidis DSM70725, an efficient producer of biosurfactant mannosylerythritol lipids.</title>
        <authorList>
            <person name="Lorenz S."/>
            <person name="Guenther M."/>
            <person name="Grumaz C."/>
            <person name="Rupp S."/>
            <person name="Zibek S."/>
            <person name="Sohn K."/>
        </authorList>
    </citation>
    <scope>NUCLEOTIDE SEQUENCE [LARGE SCALE GENOMIC DNA]</scope>
    <source>
        <strain evidence="2">ATCC 32657 / CBS 517.83 / DSM 70725 / JCM 10318 / NBRC 10182 / NRRL Y-7954 / St-0401</strain>
    </source>
</reference>
<evidence type="ECO:0000313" key="1">
    <source>
        <dbReference type="EMBL" id="ETS61129.1"/>
    </source>
</evidence>
<evidence type="ECO:0000313" key="2">
    <source>
        <dbReference type="Proteomes" id="UP000019462"/>
    </source>
</evidence>
<sequence>MQSILTRQRTLFAASAAFVVASISVISARRSASVASRTAAHFSATTTSLSDLSPNECLTVTAALNRPASPCKPILSQELLSNFHTYLQALVSVPHQL</sequence>
<dbReference type="AlphaFoldDB" id="W3VHT0"/>
<comment type="caution">
    <text evidence="1">The sequence shown here is derived from an EMBL/GenBank/DDBJ whole genome shotgun (WGS) entry which is preliminary data.</text>
</comment>
<proteinExistence type="predicted"/>
<dbReference type="EMBL" id="AWNI01000022">
    <property type="protein sequence ID" value="ETS61129.1"/>
    <property type="molecule type" value="Genomic_DNA"/>
</dbReference>
<protein>
    <submittedName>
        <fullName evidence="1">Uncharacterized protein</fullName>
    </submittedName>
</protein>